<evidence type="ECO:0000313" key="2">
    <source>
        <dbReference type="EMBL" id="KAK5702586.1"/>
    </source>
</evidence>
<feature type="region of interest" description="Disordered" evidence="1">
    <location>
        <begin position="50"/>
        <end position="76"/>
    </location>
</feature>
<gene>
    <name evidence="2" type="ORF">LTR97_003531</name>
</gene>
<name>A0AAN7WMS6_9PEZI</name>
<dbReference type="Proteomes" id="UP001310594">
    <property type="component" value="Unassembled WGS sequence"/>
</dbReference>
<protein>
    <submittedName>
        <fullName evidence="2">Uncharacterized protein</fullName>
    </submittedName>
</protein>
<sequence length="244" mass="26793">MAWSQPTVLEAVTLQQFVQYVLDRHEQSSALVFCGSQEAFFEQLTQSAALRPEESHSDGQNSELPANHEPSHTAPIVPHNWAVPTLRLLLTSRTVKVAFCPDITHLRAYLATYNQEIAGAQNHDTRVLAIANLILLHRPTSAFSAQGLNRTYAGAVEAAFRSHSKLVTAECLEAANTATKDTDPEGEMLDVAHPRTSSVWDEEVSILNVTTKSFGAGERGWVGRTVKLRTIVARWCVFESIGSA</sequence>
<proteinExistence type="predicted"/>
<accession>A0AAN7WMS6</accession>
<reference evidence="2" key="1">
    <citation type="submission" date="2023-08" db="EMBL/GenBank/DDBJ databases">
        <title>Black Yeasts Isolated from many extreme environments.</title>
        <authorList>
            <person name="Coleine C."/>
            <person name="Stajich J.E."/>
            <person name="Selbmann L."/>
        </authorList>
    </citation>
    <scope>NUCLEOTIDE SEQUENCE</scope>
    <source>
        <strain evidence="2">CCFEE 5810</strain>
    </source>
</reference>
<dbReference type="EMBL" id="JAVRQU010000005">
    <property type="protein sequence ID" value="KAK5702586.1"/>
    <property type="molecule type" value="Genomic_DNA"/>
</dbReference>
<dbReference type="AlphaFoldDB" id="A0AAN7WMS6"/>
<evidence type="ECO:0000313" key="3">
    <source>
        <dbReference type="Proteomes" id="UP001310594"/>
    </source>
</evidence>
<comment type="caution">
    <text evidence="2">The sequence shown here is derived from an EMBL/GenBank/DDBJ whole genome shotgun (WGS) entry which is preliminary data.</text>
</comment>
<organism evidence="2 3">
    <name type="scientific">Elasticomyces elasticus</name>
    <dbReference type="NCBI Taxonomy" id="574655"/>
    <lineage>
        <taxon>Eukaryota</taxon>
        <taxon>Fungi</taxon>
        <taxon>Dikarya</taxon>
        <taxon>Ascomycota</taxon>
        <taxon>Pezizomycotina</taxon>
        <taxon>Dothideomycetes</taxon>
        <taxon>Dothideomycetidae</taxon>
        <taxon>Mycosphaerellales</taxon>
        <taxon>Teratosphaeriaceae</taxon>
        <taxon>Elasticomyces</taxon>
    </lineage>
</organism>
<evidence type="ECO:0000256" key="1">
    <source>
        <dbReference type="SAM" id="MobiDB-lite"/>
    </source>
</evidence>